<dbReference type="RefSeq" id="WP_344672140.1">
    <property type="nucleotide sequence ID" value="NZ_BAAAQN010000109.1"/>
</dbReference>
<feature type="transmembrane region" description="Helical" evidence="6">
    <location>
        <begin position="348"/>
        <end position="370"/>
    </location>
</feature>
<protein>
    <recommendedName>
        <fullName evidence="7">ABC-2 type transporter transmembrane domain-containing protein</fullName>
    </recommendedName>
</protein>
<dbReference type="Proteomes" id="UP001500751">
    <property type="component" value="Unassembled WGS sequence"/>
</dbReference>
<reference evidence="9" key="1">
    <citation type="journal article" date="2019" name="Int. J. Syst. Evol. Microbiol.">
        <title>The Global Catalogue of Microorganisms (GCM) 10K type strain sequencing project: providing services to taxonomists for standard genome sequencing and annotation.</title>
        <authorList>
            <consortium name="The Broad Institute Genomics Platform"/>
            <consortium name="The Broad Institute Genome Sequencing Center for Infectious Disease"/>
            <person name="Wu L."/>
            <person name="Ma J."/>
        </authorList>
    </citation>
    <scope>NUCLEOTIDE SEQUENCE [LARGE SCALE GENOMIC DNA]</scope>
    <source>
        <strain evidence="9">JCM 16014</strain>
    </source>
</reference>
<evidence type="ECO:0000256" key="2">
    <source>
        <dbReference type="ARBA" id="ARBA00022692"/>
    </source>
</evidence>
<dbReference type="InterPro" id="IPR013525">
    <property type="entry name" value="ABC2_TM"/>
</dbReference>
<feature type="transmembrane region" description="Helical" evidence="6">
    <location>
        <begin position="265"/>
        <end position="290"/>
    </location>
</feature>
<evidence type="ECO:0000256" key="5">
    <source>
        <dbReference type="SAM" id="MobiDB-lite"/>
    </source>
</evidence>
<keyword evidence="4 6" id="KW-0472">Membrane</keyword>
<proteinExistence type="predicted"/>
<dbReference type="InterPro" id="IPR052902">
    <property type="entry name" value="ABC-2_transporter"/>
</dbReference>
<comment type="caution">
    <text evidence="8">The sequence shown here is derived from an EMBL/GenBank/DDBJ whole genome shotgun (WGS) entry which is preliminary data.</text>
</comment>
<keyword evidence="2 6" id="KW-0812">Transmembrane</keyword>
<dbReference type="EMBL" id="BAAAQN010000109">
    <property type="protein sequence ID" value="GAA2066247.1"/>
    <property type="molecule type" value="Genomic_DNA"/>
</dbReference>
<accession>A0ABN2VMF3</accession>
<evidence type="ECO:0000256" key="6">
    <source>
        <dbReference type="SAM" id="Phobius"/>
    </source>
</evidence>
<name>A0ABN2VMF3_9ACTN</name>
<evidence type="ECO:0000313" key="9">
    <source>
        <dbReference type="Proteomes" id="UP001500751"/>
    </source>
</evidence>
<feature type="compositionally biased region" description="Low complexity" evidence="5">
    <location>
        <begin position="16"/>
        <end position="53"/>
    </location>
</feature>
<keyword evidence="9" id="KW-1185">Reference proteome</keyword>
<feature type="compositionally biased region" description="Low complexity" evidence="5">
    <location>
        <begin position="67"/>
        <end position="98"/>
    </location>
</feature>
<feature type="domain" description="ABC-2 type transporter transmembrane" evidence="7">
    <location>
        <begin position="135"/>
        <end position="336"/>
    </location>
</feature>
<feature type="transmembrane region" description="Helical" evidence="6">
    <location>
        <begin position="193"/>
        <end position="211"/>
    </location>
</feature>
<organism evidence="8 9">
    <name type="scientific">Catenulispora yoronensis</name>
    <dbReference type="NCBI Taxonomy" id="450799"/>
    <lineage>
        <taxon>Bacteria</taxon>
        <taxon>Bacillati</taxon>
        <taxon>Actinomycetota</taxon>
        <taxon>Actinomycetes</taxon>
        <taxon>Catenulisporales</taxon>
        <taxon>Catenulisporaceae</taxon>
        <taxon>Catenulispora</taxon>
    </lineage>
</organism>
<feature type="transmembrane region" description="Helical" evidence="6">
    <location>
        <begin position="151"/>
        <end position="173"/>
    </location>
</feature>
<feature type="transmembrane region" description="Helical" evidence="6">
    <location>
        <begin position="297"/>
        <end position="319"/>
    </location>
</feature>
<comment type="subcellular location">
    <subcellularLocation>
        <location evidence="1">Membrane</location>
        <topology evidence="1">Multi-pass membrane protein</topology>
    </subcellularLocation>
</comment>
<dbReference type="Pfam" id="PF01061">
    <property type="entry name" value="ABC2_membrane"/>
    <property type="match status" value="1"/>
</dbReference>
<evidence type="ECO:0000313" key="8">
    <source>
        <dbReference type="EMBL" id="GAA2066247.1"/>
    </source>
</evidence>
<sequence>MAARILGARAGGFGSFGRTSGSSNSSDTKGSSDSSGTKGSSDSGGTKGSSDSGGTAGFGGSNDTKGSSDSSGTADLGGSSGSSDSGGTADFGGSSASSGSGGSSDSGGSGGSNESPRPRSRPRLLPEFRMTGNGFRTLVRTQARLLLREPAVVLSGVVLPVALIVVFGCIPSFSKPAASLGGRTTLDVYVPTFAMLSSVLTALTALPVSFADLREHGVLRRLAVSPVPAAGLLAAQVTVITAAAAGTALLVVLIGTVGFGAVLPIGVGLMLASYLLGTTALISLGLLIAAKAPSAGVATGFSVPTMILNFFFAGVYVPLQQLPHLLRSVSGFVPYGAIVDTWSGSGAAWQHLAVLAGYTVVGSLVAARFFKWE</sequence>
<evidence type="ECO:0000256" key="4">
    <source>
        <dbReference type="ARBA" id="ARBA00023136"/>
    </source>
</evidence>
<evidence type="ECO:0000256" key="1">
    <source>
        <dbReference type="ARBA" id="ARBA00004141"/>
    </source>
</evidence>
<gene>
    <name evidence="8" type="ORF">GCM10009839_92480</name>
</gene>
<evidence type="ECO:0000259" key="7">
    <source>
        <dbReference type="Pfam" id="PF01061"/>
    </source>
</evidence>
<dbReference type="PANTHER" id="PTHR43027">
    <property type="entry name" value="DOXORUBICIN RESISTANCE ABC TRANSPORTER PERMEASE PROTEIN DRRC-RELATED"/>
    <property type="match status" value="1"/>
</dbReference>
<feature type="region of interest" description="Disordered" evidence="5">
    <location>
        <begin position="1"/>
        <end position="126"/>
    </location>
</feature>
<keyword evidence="3 6" id="KW-1133">Transmembrane helix</keyword>
<evidence type="ECO:0000256" key="3">
    <source>
        <dbReference type="ARBA" id="ARBA00022989"/>
    </source>
</evidence>
<dbReference type="PANTHER" id="PTHR43027:SF2">
    <property type="entry name" value="TRANSPORT PERMEASE PROTEIN"/>
    <property type="match status" value="1"/>
</dbReference>
<feature type="transmembrane region" description="Helical" evidence="6">
    <location>
        <begin position="232"/>
        <end position="259"/>
    </location>
</feature>
<feature type="compositionally biased region" description="Gly residues" evidence="5">
    <location>
        <begin position="99"/>
        <end position="111"/>
    </location>
</feature>